<keyword evidence="2" id="KW-1185">Reference proteome</keyword>
<dbReference type="Proteomes" id="UP000190423">
    <property type="component" value="Unassembled WGS sequence"/>
</dbReference>
<evidence type="ECO:0000313" key="2">
    <source>
        <dbReference type="Proteomes" id="UP000190423"/>
    </source>
</evidence>
<reference evidence="1 2" key="1">
    <citation type="submission" date="2017-02" db="EMBL/GenBank/DDBJ databases">
        <authorList>
            <person name="Peterson S.W."/>
        </authorList>
    </citation>
    <scope>NUCLEOTIDE SEQUENCE [LARGE SCALE GENOMIC DNA]</scope>
    <source>
        <strain evidence="1 2">ATCC BAA-908</strain>
    </source>
</reference>
<proteinExistence type="predicted"/>
<accession>A0A1T4MYD8</accession>
<organism evidence="1 2">
    <name type="scientific">Treponema porcinum</name>
    <dbReference type="NCBI Taxonomy" id="261392"/>
    <lineage>
        <taxon>Bacteria</taxon>
        <taxon>Pseudomonadati</taxon>
        <taxon>Spirochaetota</taxon>
        <taxon>Spirochaetia</taxon>
        <taxon>Spirochaetales</taxon>
        <taxon>Treponemataceae</taxon>
        <taxon>Treponema</taxon>
    </lineage>
</organism>
<dbReference type="RefSeq" id="WP_078934014.1">
    <property type="nucleotide sequence ID" value="NZ_FUWG01000018.1"/>
</dbReference>
<dbReference type="EMBL" id="FUWG01000018">
    <property type="protein sequence ID" value="SJZ72023.1"/>
    <property type="molecule type" value="Genomic_DNA"/>
</dbReference>
<protein>
    <submittedName>
        <fullName evidence="1">Uncharacterized protein</fullName>
    </submittedName>
</protein>
<dbReference type="OrthoDB" id="361497at2"/>
<sequence>MKSYSLKSLGNKNDYMTILRETDEGYVIRIVRDLDGYDDVQTDFLSKELFDCCIRTGYLTEIKEEMKIAVNA</sequence>
<dbReference type="AlphaFoldDB" id="A0A1T4MYD8"/>
<evidence type="ECO:0000313" key="1">
    <source>
        <dbReference type="EMBL" id="SJZ72023.1"/>
    </source>
</evidence>
<dbReference type="GeneID" id="78317403"/>
<gene>
    <name evidence="1" type="ORF">SAMN02745149_02133</name>
</gene>
<name>A0A1T4MYD8_TREPO</name>